<evidence type="ECO:0000313" key="11">
    <source>
        <dbReference type="EMBL" id="KAF9413020.1"/>
    </source>
</evidence>
<organism evidence="11 12">
    <name type="scientific">Spodoptera exigua</name>
    <name type="common">Beet armyworm</name>
    <name type="synonym">Noctua fulgens</name>
    <dbReference type="NCBI Taxonomy" id="7107"/>
    <lineage>
        <taxon>Eukaryota</taxon>
        <taxon>Metazoa</taxon>
        <taxon>Ecdysozoa</taxon>
        <taxon>Arthropoda</taxon>
        <taxon>Hexapoda</taxon>
        <taxon>Insecta</taxon>
        <taxon>Pterygota</taxon>
        <taxon>Neoptera</taxon>
        <taxon>Endopterygota</taxon>
        <taxon>Lepidoptera</taxon>
        <taxon>Glossata</taxon>
        <taxon>Ditrysia</taxon>
        <taxon>Noctuoidea</taxon>
        <taxon>Noctuidae</taxon>
        <taxon>Amphipyrinae</taxon>
        <taxon>Spodoptera</taxon>
    </lineage>
</organism>
<dbReference type="InterPro" id="IPR036249">
    <property type="entry name" value="Thioredoxin-like_sf"/>
</dbReference>
<comment type="function">
    <text evidence="1">Thiol-specific peroxidase that catalyzes the reduction of hydrogen peroxide and organic hydroperoxides to water and alcohols, respectively. Plays a role in cell protection against oxidative stress by detoxifying peroxides and as sensor of hydrogen peroxide-mediated signaling events.</text>
</comment>
<dbReference type="GO" id="GO:0005739">
    <property type="term" value="C:mitochondrion"/>
    <property type="evidence" value="ECO:0007669"/>
    <property type="project" value="TreeGrafter"/>
</dbReference>
<dbReference type="GO" id="GO:0042744">
    <property type="term" value="P:hydrogen peroxide catabolic process"/>
    <property type="evidence" value="ECO:0007669"/>
    <property type="project" value="TreeGrafter"/>
</dbReference>
<dbReference type="GO" id="GO:0008379">
    <property type="term" value="F:thioredoxin peroxidase activity"/>
    <property type="evidence" value="ECO:0007669"/>
    <property type="project" value="InterPro"/>
</dbReference>
<dbReference type="Gene3D" id="3.40.30.10">
    <property type="entry name" value="Glutaredoxin"/>
    <property type="match status" value="1"/>
</dbReference>
<keyword evidence="12" id="KW-1185">Reference proteome</keyword>
<dbReference type="GO" id="GO:0045454">
    <property type="term" value="P:cell redox homeostasis"/>
    <property type="evidence" value="ECO:0007669"/>
    <property type="project" value="TreeGrafter"/>
</dbReference>
<reference evidence="11" key="1">
    <citation type="submission" date="2020-08" db="EMBL/GenBank/DDBJ databases">
        <title>Spodoptera exigua strain:BAW_Kor-Di-RS1 Genome sequencing and assembly.</title>
        <authorList>
            <person name="Kim J."/>
            <person name="Nam H.Y."/>
            <person name="Kwon M."/>
            <person name="Choi J.H."/>
            <person name="Cho S.R."/>
            <person name="Kim G.-H."/>
        </authorList>
    </citation>
    <scope>NUCLEOTIDE SEQUENCE</scope>
    <source>
        <strain evidence="11">BAW_Kor-Di-RS1</strain>
        <tissue evidence="11">Whole-body</tissue>
    </source>
</reference>
<dbReference type="InterPro" id="IPR037944">
    <property type="entry name" value="PRX5-like"/>
</dbReference>
<dbReference type="AlphaFoldDB" id="A0A835GDZ2"/>
<dbReference type="FunFam" id="3.40.30.10:FF:000020">
    <property type="entry name" value="Peroxiredoxin"/>
    <property type="match status" value="1"/>
</dbReference>
<evidence type="ECO:0000256" key="6">
    <source>
        <dbReference type="ARBA" id="ARBA00023284"/>
    </source>
</evidence>
<dbReference type="PROSITE" id="PS51352">
    <property type="entry name" value="THIOREDOXIN_2"/>
    <property type="match status" value="1"/>
</dbReference>
<dbReference type="InterPro" id="IPR013766">
    <property type="entry name" value="Thioredoxin_domain"/>
</dbReference>
<keyword evidence="3 9" id="KW-0575">Peroxidase</keyword>
<dbReference type="EC" id="1.11.1.24" evidence="9"/>
<gene>
    <name evidence="11" type="ORF">HW555_008634</name>
</gene>
<keyword evidence="5 9" id="KW-0560">Oxidoreductase</keyword>
<dbReference type="GO" id="GO:0005777">
    <property type="term" value="C:peroxisome"/>
    <property type="evidence" value="ECO:0007669"/>
    <property type="project" value="TreeGrafter"/>
</dbReference>
<dbReference type="PANTHER" id="PTHR10430">
    <property type="entry name" value="PEROXIREDOXIN"/>
    <property type="match status" value="1"/>
</dbReference>
<comment type="similarity">
    <text evidence="2 9">Belongs to the peroxiredoxin family. Prx5 subfamily.</text>
</comment>
<keyword evidence="4 9" id="KW-0049">Antioxidant</keyword>
<dbReference type="Proteomes" id="UP000648187">
    <property type="component" value="Unassembled WGS sequence"/>
</dbReference>
<evidence type="ECO:0000256" key="8">
    <source>
        <dbReference type="PIRSR" id="PIRSR637944-1"/>
    </source>
</evidence>
<proteinExistence type="inferred from homology"/>
<evidence type="ECO:0000256" key="1">
    <source>
        <dbReference type="ARBA" id="ARBA00003330"/>
    </source>
</evidence>
<evidence type="ECO:0000256" key="4">
    <source>
        <dbReference type="ARBA" id="ARBA00022862"/>
    </source>
</evidence>
<accession>A0A835GDZ2</accession>
<dbReference type="SUPFAM" id="SSF52833">
    <property type="entry name" value="Thioredoxin-like"/>
    <property type="match status" value="1"/>
</dbReference>
<dbReference type="CDD" id="cd03013">
    <property type="entry name" value="PRX5_like"/>
    <property type="match status" value="1"/>
</dbReference>
<comment type="catalytic activity">
    <reaction evidence="7 9">
        <text>a hydroperoxide + [thioredoxin]-dithiol = an alcohol + [thioredoxin]-disulfide + H2O</text>
        <dbReference type="Rhea" id="RHEA:62620"/>
        <dbReference type="Rhea" id="RHEA-COMP:10698"/>
        <dbReference type="Rhea" id="RHEA-COMP:10700"/>
        <dbReference type="ChEBI" id="CHEBI:15377"/>
        <dbReference type="ChEBI" id="CHEBI:29950"/>
        <dbReference type="ChEBI" id="CHEBI:30879"/>
        <dbReference type="ChEBI" id="CHEBI:35924"/>
        <dbReference type="ChEBI" id="CHEBI:50058"/>
        <dbReference type="EC" id="1.11.1.24"/>
    </reaction>
</comment>
<dbReference type="EMBL" id="JACKWZ010000172">
    <property type="protein sequence ID" value="KAF9413020.1"/>
    <property type="molecule type" value="Genomic_DNA"/>
</dbReference>
<evidence type="ECO:0000256" key="9">
    <source>
        <dbReference type="RuleBase" id="RU366011"/>
    </source>
</evidence>
<evidence type="ECO:0000259" key="10">
    <source>
        <dbReference type="PROSITE" id="PS51352"/>
    </source>
</evidence>
<evidence type="ECO:0000256" key="5">
    <source>
        <dbReference type="ARBA" id="ARBA00023002"/>
    </source>
</evidence>
<protein>
    <recommendedName>
        <fullName evidence="9">Peroxiredoxin-5</fullName>
        <ecNumber evidence="9">1.11.1.24</ecNumber>
    </recommendedName>
</protein>
<dbReference type="Pfam" id="PF08534">
    <property type="entry name" value="Redoxin"/>
    <property type="match status" value="1"/>
</dbReference>
<dbReference type="PANTHER" id="PTHR10430:SF16">
    <property type="entry name" value="PEROXIREDOXIN-5, MITOCHONDRIAL"/>
    <property type="match status" value="1"/>
</dbReference>
<name>A0A835GDZ2_SPOEX</name>
<keyword evidence="6 9" id="KW-0676">Redox-active center</keyword>
<feature type="active site" description="Cysteine sulfenic acid (-SOH) intermediate" evidence="8">
    <location>
        <position position="75"/>
    </location>
</feature>
<evidence type="ECO:0000256" key="7">
    <source>
        <dbReference type="ARBA" id="ARBA00049091"/>
    </source>
</evidence>
<evidence type="ECO:0000256" key="3">
    <source>
        <dbReference type="ARBA" id="ARBA00022559"/>
    </source>
</evidence>
<feature type="domain" description="Thioredoxin" evidence="10">
    <location>
        <begin position="31"/>
        <end position="163"/>
    </location>
</feature>
<evidence type="ECO:0000256" key="2">
    <source>
        <dbReference type="ARBA" id="ARBA00010505"/>
    </source>
</evidence>
<dbReference type="GO" id="GO:0034599">
    <property type="term" value="P:cellular response to oxidative stress"/>
    <property type="evidence" value="ECO:0007669"/>
    <property type="project" value="InterPro"/>
</dbReference>
<dbReference type="InterPro" id="IPR013740">
    <property type="entry name" value="Redoxin"/>
</dbReference>
<sequence>MITTGKLIARNTGSLIKRTASDRGRVFARMIRVGETLPDGVLFEDHPTNPIKMSDLLVDRNVVMFAVPGAFTPGCSRIHLPGYINTAGEMKSEGVHEIICVSVNDPYVMAAWAEKNHTKGKIRMLADPSGEFIQAIGLGMNISALGGYRSKRFSMYIINNEVKELNIEPDGTALSCSLASRLEYKKYSNKKEKKEDETSNQD</sequence>
<comment type="caution">
    <text evidence="11">The sequence shown here is derived from an EMBL/GenBank/DDBJ whole genome shotgun (WGS) entry which is preliminary data.</text>
</comment>
<evidence type="ECO:0000313" key="12">
    <source>
        <dbReference type="Proteomes" id="UP000648187"/>
    </source>
</evidence>